<evidence type="ECO:0000313" key="2">
    <source>
        <dbReference type="EMBL" id="SDQ82436.1"/>
    </source>
</evidence>
<dbReference type="InterPro" id="IPR046366">
    <property type="entry name" value="MPAB"/>
</dbReference>
<dbReference type="EMBL" id="FNKO01000002">
    <property type="protein sequence ID" value="SDQ82436.1"/>
    <property type="molecule type" value="Genomic_DNA"/>
</dbReference>
<dbReference type="InterPro" id="IPR018713">
    <property type="entry name" value="MPAB/Lcp_cat_dom"/>
</dbReference>
<dbReference type="OrthoDB" id="836517at2"/>
<dbReference type="PANTHER" id="PTHR36124:SF1">
    <property type="entry name" value="ER-BOUND OXYGENASE MPAB_MPAB'_RUBBER OXYGENASE CATALYTIC DOMAIN-CONTAINING PROTEIN"/>
    <property type="match status" value="1"/>
</dbReference>
<dbReference type="PANTHER" id="PTHR36124">
    <property type="match status" value="1"/>
</dbReference>
<dbReference type="GO" id="GO:0016491">
    <property type="term" value="F:oxidoreductase activity"/>
    <property type="evidence" value="ECO:0007669"/>
    <property type="project" value="InterPro"/>
</dbReference>
<evidence type="ECO:0000313" key="3">
    <source>
        <dbReference type="Proteomes" id="UP000199301"/>
    </source>
</evidence>
<feature type="domain" description="ER-bound oxygenase mpaB/mpaB'/Rubber oxygenase catalytic" evidence="1">
    <location>
        <begin position="76"/>
        <end position="249"/>
    </location>
</feature>
<dbReference type="Pfam" id="PF09995">
    <property type="entry name" value="MPAB_Lcp_cat"/>
    <property type="match status" value="1"/>
</dbReference>
<organism evidence="2 3">
    <name type="scientific">Actinopolyspora saharensis</name>
    <dbReference type="NCBI Taxonomy" id="995062"/>
    <lineage>
        <taxon>Bacteria</taxon>
        <taxon>Bacillati</taxon>
        <taxon>Actinomycetota</taxon>
        <taxon>Actinomycetes</taxon>
        <taxon>Actinopolysporales</taxon>
        <taxon>Actinopolysporaceae</taxon>
        <taxon>Actinopolyspora</taxon>
    </lineage>
</organism>
<protein>
    <recommendedName>
        <fullName evidence="1">ER-bound oxygenase mpaB/mpaB'/Rubber oxygenase catalytic domain-containing protein</fullName>
    </recommendedName>
</protein>
<dbReference type="AlphaFoldDB" id="A0A1H1E2S1"/>
<dbReference type="Proteomes" id="UP000199301">
    <property type="component" value="Unassembled WGS sequence"/>
</dbReference>
<sequence>MSSLSESDVVEPRFDPLGRYARLRLIRSLDPEREHTLIYRISAGMEFPWDYTRALELALFRTFCVPSISELLQRTGEFAHRTQKRYDDTSVLMEEIGRHGYDSQRGKQALRKINRMHGRYDISNDDMLYVLSTFIYEPIRWIDAYGWRRLSEHERTAAYHHYRRVGARMGIHSIPGYAEFERFNRGYEAEHFVFAESNRVVGQDNLDLVCGWFPRPLRRVVSRGVIAGLEPEMRRAFGFPQPRNWETRAVSTALRLRGGIERLLPARRYSKLGRGKKRSYPNGYHLDELGVLNSG</sequence>
<proteinExistence type="predicted"/>
<evidence type="ECO:0000259" key="1">
    <source>
        <dbReference type="Pfam" id="PF09995"/>
    </source>
</evidence>
<dbReference type="STRING" id="995062.SAMN04489718_2327"/>
<name>A0A1H1E2S1_9ACTN</name>
<reference evidence="3" key="1">
    <citation type="submission" date="2016-10" db="EMBL/GenBank/DDBJ databases">
        <authorList>
            <person name="Varghese N."/>
            <person name="Submissions S."/>
        </authorList>
    </citation>
    <scope>NUCLEOTIDE SEQUENCE [LARGE SCALE GENOMIC DNA]</scope>
    <source>
        <strain evidence="3">DSM 45459</strain>
    </source>
</reference>
<accession>A0A1H1E2S1</accession>
<keyword evidence="3" id="KW-1185">Reference proteome</keyword>
<gene>
    <name evidence="2" type="ORF">SAMN04489718_2327</name>
</gene>
<dbReference type="RefSeq" id="WP_092523764.1">
    <property type="nucleotide sequence ID" value="NZ_FNKO01000002.1"/>
</dbReference>